<sequence length="119" mass="13995">MVYTFYDNAHSSMFLPPDVQAEYLSIEELKISRQEVLNIRQKKREVRPCPTGSILSRQEVLNIRQQKREVRPCLSTDFVARQKVLNGEETRRFPTTLLIPTIFSTNRLFYLPSYTDQVV</sequence>
<dbReference type="Proteomes" id="UP000789570">
    <property type="component" value="Unassembled WGS sequence"/>
</dbReference>
<reference evidence="1" key="1">
    <citation type="submission" date="2021-06" db="EMBL/GenBank/DDBJ databases">
        <authorList>
            <person name="Kallberg Y."/>
            <person name="Tangrot J."/>
            <person name="Rosling A."/>
        </authorList>
    </citation>
    <scope>NUCLEOTIDE SEQUENCE</scope>
    <source>
        <strain evidence="1">UK204</strain>
    </source>
</reference>
<name>A0A9N9CYA8_9GLOM</name>
<keyword evidence="2" id="KW-1185">Reference proteome</keyword>
<comment type="caution">
    <text evidence="1">The sequence shown here is derived from an EMBL/GenBank/DDBJ whole genome shotgun (WGS) entry which is preliminary data.</text>
</comment>
<proteinExistence type="predicted"/>
<protein>
    <submittedName>
        <fullName evidence="1">7750_t:CDS:1</fullName>
    </submittedName>
</protein>
<dbReference type="AlphaFoldDB" id="A0A9N9CYA8"/>
<evidence type="ECO:0000313" key="1">
    <source>
        <dbReference type="EMBL" id="CAG8616379.1"/>
    </source>
</evidence>
<dbReference type="EMBL" id="CAJVPQ010003044">
    <property type="protein sequence ID" value="CAG8616379.1"/>
    <property type="molecule type" value="Genomic_DNA"/>
</dbReference>
<evidence type="ECO:0000313" key="2">
    <source>
        <dbReference type="Proteomes" id="UP000789570"/>
    </source>
</evidence>
<accession>A0A9N9CYA8</accession>
<feature type="non-terminal residue" evidence="1">
    <location>
        <position position="1"/>
    </location>
</feature>
<organism evidence="1 2">
    <name type="scientific">Funneliformis caledonium</name>
    <dbReference type="NCBI Taxonomy" id="1117310"/>
    <lineage>
        <taxon>Eukaryota</taxon>
        <taxon>Fungi</taxon>
        <taxon>Fungi incertae sedis</taxon>
        <taxon>Mucoromycota</taxon>
        <taxon>Glomeromycotina</taxon>
        <taxon>Glomeromycetes</taxon>
        <taxon>Glomerales</taxon>
        <taxon>Glomeraceae</taxon>
        <taxon>Funneliformis</taxon>
    </lineage>
</organism>
<gene>
    <name evidence="1" type="ORF">FCALED_LOCUS9328</name>
</gene>